<accession>A0A8S1IJI6</accession>
<comment type="caution">
    <text evidence="3">The sequence shown here is derived from an EMBL/GenBank/DDBJ whole genome shotgun (WGS) entry which is preliminary data.</text>
</comment>
<evidence type="ECO:0000259" key="2">
    <source>
        <dbReference type="SMART" id="SM00322"/>
    </source>
</evidence>
<dbReference type="EMBL" id="CAJHUC010000036">
    <property type="protein sequence ID" value="CAD7694668.1"/>
    <property type="molecule type" value="Genomic_DNA"/>
</dbReference>
<dbReference type="SUPFAM" id="SSF54791">
    <property type="entry name" value="Eukaryotic type KH-domain (KH-domain type I)"/>
    <property type="match status" value="1"/>
</dbReference>
<evidence type="ECO:0000256" key="1">
    <source>
        <dbReference type="PROSITE-ProRule" id="PRU00117"/>
    </source>
</evidence>
<evidence type="ECO:0000313" key="4">
    <source>
        <dbReference type="Proteomes" id="UP000708148"/>
    </source>
</evidence>
<reference evidence="3" key="1">
    <citation type="submission" date="2020-12" db="EMBL/GenBank/DDBJ databases">
        <authorList>
            <person name="Iha C."/>
        </authorList>
    </citation>
    <scope>NUCLEOTIDE SEQUENCE</scope>
</reference>
<protein>
    <recommendedName>
        <fullName evidence="2">K Homology domain-containing protein</fullName>
    </recommendedName>
</protein>
<dbReference type="SMART" id="SM00322">
    <property type="entry name" value="KH"/>
    <property type="match status" value="1"/>
</dbReference>
<dbReference type="PROSITE" id="PS50084">
    <property type="entry name" value="KH_TYPE_1"/>
    <property type="match status" value="1"/>
</dbReference>
<dbReference type="OrthoDB" id="550454at2759"/>
<dbReference type="InterPro" id="IPR036612">
    <property type="entry name" value="KH_dom_type_1_sf"/>
</dbReference>
<keyword evidence="1" id="KW-0694">RNA-binding</keyword>
<feature type="domain" description="K Homology" evidence="2">
    <location>
        <begin position="160"/>
        <end position="236"/>
    </location>
</feature>
<name>A0A8S1IJI6_9CHLO</name>
<gene>
    <name evidence="3" type="ORF">OSTQU699_LOCUS31</name>
</gene>
<organism evidence="3 4">
    <name type="scientific">Ostreobium quekettii</name>
    <dbReference type="NCBI Taxonomy" id="121088"/>
    <lineage>
        <taxon>Eukaryota</taxon>
        <taxon>Viridiplantae</taxon>
        <taxon>Chlorophyta</taxon>
        <taxon>core chlorophytes</taxon>
        <taxon>Ulvophyceae</taxon>
        <taxon>TCBD clade</taxon>
        <taxon>Bryopsidales</taxon>
        <taxon>Ostreobineae</taxon>
        <taxon>Ostreobiaceae</taxon>
        <taxon>Ostreobium</taxon>
    </lineage>
</organism>
<dbReference type="InterPro" id="IPR004088">
    <property type="entry name" value="KH_dom_type_1"/>
</dbReference>
<dbReference type="Pfam" id="PF00013">
    <property type="entry name" value="KH_1"/>
    <property type="match status" value="1"/>
</dbReference>
<dbReference type="Proteomes" id="UP000708148">
    <property type="component" value="Unassembled WGS sequence"/>
</dbReference>
<feature type="non-terminal residue" evidence="3">
    <location>
        <position position="247"/>
    </location>
</feature>
<dbReference type="AlphaFoldDB" id="A0A8S1IJI6"/>
<keyword evidence="4" id="KW-1185">Reference proteome</keyword>
<evidence type="ECO:0000313" key="3">
    <source>
        <dbReference type="EMBL" id="CAD7694668.1"/>
    </source>
</evidence>
<dbReference type="GO" id="GO:0003723">
    <property type="term" value="F:RNA binding"/>
    <property type="evidence" value="ECO:0007669"/>
    <property type="project" value="UniProtKB-UniRule"/>
</dbReference>
<dbReference type="InterPro" id="IPR004087">
    <property type="entry name" value="KH_dom"/>
</dbReference>
<sequence length="247" mass="26182">MAGAVGLGCSGWAGRPICPNQQWDYPLARQFGGAAGDRMWASEWGSNFADRRGCCTSPVVARPDACGASVTTTMDDLLARALLKVASEEQMLAAGHAKALMAMAAERHEEHRTRGGRGRRRDALCGLRPTAPSTGTDGLRDGDNCMEDLVQGITGARLLKNGSVEVRTTLLVAGFIIGSGGSSIREIVERTGAEISSWMLPKSPKRKAGGRVRVFAISGSPQSIRQALSIFLAAVSRYKQLVEGSHA</sequence>
<proteinExistence type="predicted"/>
<dbReference type="Gene3D" id="3.30.1370.10">
    <property type="entry name" value="K Homology domain, type 1"/>
    <property type="match status" value="1"/>
</dbReference>